<sequence length="437" mass="47286">MRTAAAIVLTAMPEEAKPFLDKARLTQRVGELTTPSSFKAWFLELASPRILLVQTGIGQTAAASALTWALGQVSTRDVFISGTAGGLHTSVNVGDIIVGSEYRYGMADATAFGYELGQVPGQPVTFTGSDRVLQALDLVDGKNIRPGLMLSSDSFITAKNVSAVRDAFPDALSTDMESTAAAQICHAYGTGFAAVRAVSDLCGPAADQDFHMELDKAASLAADTTLALIALLRGGDRPDRRRRQFGLDALYAALYTVIAIDNELEPSDASGLDLDMSDLTRDLHEEQVAAFAELIAAGKAFVAENPHGRITSQRYDAIRAEILHDLNLAGGRGRQTWPPTSQTIMKRFDGYWNNAMTSIGLTSGSGRRRGGLRYSGEDYRSAIRLYHESMTAQRKNPSYSGYQQWLADQDKAFPSGASIRQHFGTWADAILSLYEER</sequence>
<dbReference type="Proteomes" id="UP000705983">
    <property type="component" value="Unassembled WGS sequence"/>
</dbReference>
<organism evidence="7 8">
    <name type="scientific">Flaviflexus equikiangi</name>
    <dbReference type="NCBI Taxonomy" id="2758573"/>
    <lineage>
        <taxon>Bacteria</taxon>
        <taxon>Bacillati</taxon>
        <taxon>Actinomycetota</taxon>
        <taxon>Actinomycetes</taxon>
        <taxon>Actinomycetales</taxon>
        <taxon>Actinomycetaceae</taxon>
        <taxon>Flaviflexus</taxon>
    </lineage>
</organism>
<dbReference type="NCBIfam" id="TIGR01704">
    <property type="entry name" value="MTA_SAH-Nsdase"/>
    <property type="match status" value="1"/>
</dbReference>
<dbReference type="CDD" id="cd09008">
    <property type="entry name" value="MTAN"/>
    <property type="match status" value="1"/>
</dbReference>
<keyword evidence="8" id="KW-1185">Reference proteome</keyword>
<comment type="caution">
    <text evidence="7">The sequence shown here is derived from an EMBL/GenBank/DDBJ whole genome shotgun (WGS) entry which is preliminary data.</text>
</comment>
<accession>A0ABS2TEH0</accession>
<keyword evidence="7" id="KW-0326">Glycosidase</keyword>
<dbReference type="InterPro" id="IPR000845">
    <property type="entry name" value="Nucleoside_phosphorylase_d"/>
</dbReference>
<evidence type="ECO:0000256" key="3">
    <source>
        <dbReference type="ARBA" id="ARBA00022605"/>
    </source>
</evidence>
<dbReference type="Pfam" id="PF01048">
    <property type="entry name" value="PNP_UDP_1"/>
    <property type="match status" value="1"/>
</dbReference>
<evidence type="ECO:0000259" key="6">
    <source>
        <dbReference type="Pfam" id="PF01048"/>
    </source>
</evidence>
<name>A0ABS2TEH0_9ACTO</name>
<evidence type="ECO:0000256" key="5">
    <source>
        <dbReference type="ARBA" id="ARBA00023167"/>
    </source>
</evidence>
<evidence type="ECO:0000256" key="2">
    <source>
        <dbReference type="ARBA" id="ARBA00011974"/>
    </source>
</evidence>
<comment type="pathway">
    <text evidence="1">Amino-acid biosynthesis; L-methionine biosynthesis via salvage pathway; S-methyl-5-thio-alpha-D-ribose 1-phosphate from S-methyl-5'-thioadenosine (hydrolase route): step 1/2.</text>
</comment>
<keyword evidence="4 7" id="KW-0378">Hydrolase</keyword>
<gene>
    <name evidence="7" type="primary">mtnN</name>
    <name evidence="7" type="ORF">JVW63_00275</name>
</gene>
<protein>
    <recommendedName>
        <fullName evidence="2">adenosylhomocysteine nucleosidase</fullName>
        <ecNumber evidence="2">3.2.2.9</ecNumber>
    </recommendedName>
</protein>
<dbReference type="InterPro" id="IPR035994">
    <property type="entry name" value="Nucleoside_phosphorylase_sf"/>
</dbReference>
<keyword evidence="5" id="KW-0486">Methionine biosynthesis</keyword>
<keyword evidence="3" id="KW-0028">Amino-acid biosynthesis</keyword>
<dbReference type="InterPro" id="IPR010049">
    <property type="entry name" value="MTA_SAH_Nsdase"/>
</dbReference>
<reference evidence="8" key="1">
    <citation type="submission" date="2021-02" db="EMBL/GenBank/DDBJ databases">
        <title>Leucobacter sp. CX169.</title>
        <authorList>
            <person name="Cheng Y."/>
        </authorList>
    </citation>
    <scope>NUCLEOTIDE SEQUENCE [LARGE SCALE GENOMIC DNA]</scope>
    <source>
        <strain evidence="8">JY899</strain>
    </source>
</reference>
<dbReference type="Gene3D" id="3.40.50.1580">
    <property type="entry name" value="Nucleoside phosphorylase domain"/>
    <property type="match status" value="1"/>
</dbReference>
<dbReference type="EC" id="3.2.2.9" evidence="2"/>
<dbReference type="PANTHER" id="PTHR46832:SF1">
    <property type="entry name" value="5'-METHYLTHIOADENOSINE_S-ADENOSYLHOMOCYSTEINE NUCLEOSIDASE"/>
    <property type="match status" value="1"/>
</dbReference>
<evidence type="ECO:0000313" key="8">
    <source>
        <dbReference type="Proteomes" id="UP000705983"/>
    </source>
</evidence>
<dbReference type="EMBL" id="JAFFJS010000001">
    <property type="protein sequence ID" value="MBM9432152.1"/>
    <property type="molecule type" value="Genomic_DNA"/>
</dbReference>
<dbReference type="RefSeq" id="WP_187995811.1">
    <property type="nucleotide sequence ID" value="NZ_JACEXG010000001.1"/>
</dbReference>
<feature type="domain" description="Nucleoside phosphorylase" evidence="6">
    <location>
        <begin position="7"/>
        <end position="229"/>
    </location>
</feature>
<dbReference type="GO" id="GO:0008782">
    <property type="term" value="F:adenosylhomocysteine nucleosidase activity"/>
    <property type="evidence" value="ECO:0007669"/>
    <property type="project" value="UniProtKB-EC"/>
</dbReference>
<dbReference type="GO" id="GO:0008930">
    <property type="term" value="F:methylthioadenosine nucleosidase activity"/>
    <property type="evidence" value="ECO:0007669"/>
    <property type="project" value="UniProtKB-EC"/>
</dbReference>
<proteinExistence type="predicted"/>
<evidence type="ECO:0000313" key="7">
    <source>
        <dbReference type="EMBL" id="MBM9432152.1"/>
    </source>
</evidence>
<dbReference type="SUPFAM" id="SSF53167">
    <property type="entry name" value="Purine and uridine phosphorylases"/>
    <property type="match status" value="1"/>
</dbReference>
<evidence type="ECO:0000256" key="4">
    <source>
        <dbReference type="ARBA" id="ARBA00022801"/>
    </source>
</evidence>
<evidence type="ECO:0000256" key="1">
    <source>
        <dbReference type="ARBA" id="ARBA00004945"/>
    </source>
</evidence>
<dbReference type="PANTHER" id="PTHR46832">
    <property type="entry name" value="5'-METHYLTHIOADENOSINE/S-ADENOSYLHOMOCYSTEINE NUCLEOSIDASE"/>
    <property type="match status" value="1"/>
</dbReference>